<dbReference type="PANTHER" id="PTHR46601:SF1">
    <property type="entry name" value="ADF-H DOMAIN-CONTAINING PROTEIN"/>
    <property type="match status" value="1"/>
</dbReference>
<dbReference type="HOGENOM" id="CLU_1485578_0_0_1"/>
<name>R7TWH3_CAPTE</name>
<keyword evidence="3" id="KW-1185">Reference proteome</keyword>
<dbReference type="EnsemblMetazoa" id="CapteT211327">
    <property type="protein sequence ID" value="CapteP211327"/>
    <property type="gene ID" value="CapteG211327"/>
</dbReference>
<dbReference type="STRING" id="283909.R7TWH3"/>
<dbReference type="EMBL" id="KB308393">
    <property type="protein sequence ID" value="ELT97942.1"/>
    <property type="molecule type" value="Genomic_DNA"/>
</dbReference>
<proteinExistence type="predicted"/>
<organism evidence="1">
    <name type="scientific">Capitella teleta</name>
    <name type="common">Polychaete worm</name>
    <dbReference type="NCBI Taxonomy" id="283909"/>
    <lineage>
        <taxon>Eukaryota</taxon>
        <taxon>Metazoa</taxon>
        <taxon>Spiralia</taxon>
        <taxon>Lophotrochozoa</taxon>
        <taxon>Annelida</taxon>
        <taxon>Polychaeta</taxon>
        <taxon>Sedentaria</taxon>
        <taxon>Scolecida</taxon>
        <taxon>Capitellidae</taxon>
        <taxon>Capitella</taxon>
    </lineage>
</organism>
<dbReference type="Proteomes" id="UP000014760">
    <property type="component" value="Unassembled WGS sequence"/>
</dbReference>
<evidence type="ECO:0000313" key="1">
    <source>
        <dbReference type="EMBL" id="ELT97942.1"/>
    </source>
</evidence>
<gene>
    <name evidence="1" type="ORF">CAPTEDRAFT_211327</name>
</gene>
<reference evidence="1 3" key="2">
    <citation type="journal article" date="2013" name="Nature">
        <title>Insights into bilaterian evolution from three spiralian genomes.</title>
        <authorList>
            <person name="Simakov O."/>
            <person name="Marletaz F."/>
            <person name="Cho S.J."/>
            <person name="Edsinger-Gonzales E."/>
            <person name="Havlak P."/>
            <person name="Hellsten U."/>
            <person name="Kuo D.H."/>
            <person name="Larsson T."/>
            <person name="Lv J."/>
            <person name="Arendt D."/>
            <person name="Savage R."/>
            <person name="Osoegawa K."/>
            <person name="de Jong P."/>
            <person name="Grimwood J."/>
            <person name="Chapman J.A."/>
            <person name="Shapiro H."/>
            <person name="Aerts A."/>
            <person name="Otillar R.P."/>
            <person name="Terry A.Y."/>
            <person name="Boore J.L."/>
            <person name="Grigoriev I.V."/>
            <person name="Lindberg D.R."/>
            <person name="Seaver E.C."/>
            <person name="Weisblat D.A."/>
            <person name="Putnam N.H."/>
            <person name="Rokhsar D.S."/>
        </authorList>
    </citation>
    <scope>NUCLEOTIDE SEQUENCE</scope>
    <source>
        <strain evidence="1 3">I ESC-2004</strain>
    </source>
</reference>
<evidence type="ECO:0000313" key="3">
    <source>
        <dbReference type="Proteomes" id="UP000014760"/>
    </source>
</evidence>
<sequence>AVSARDRPAYGKRKAREVSCAVTSEVANCLDVPVPDLNHADPSERSDADEMITLMKLVKEKLHVSSSTKQVQLLTLLPDSWTHKEAAGFMGVSEYKVRQARKLKKESGILPDPTKKTGTVILSPNVIQHVIEFYHSDEYTRLLPGAKDFVSVREGKEKIHKQKRLILMNLNELFQSFKEKYP</sequence>
<dbReference type="OrthoDB" id="10062343at2759"/>
<dbReference type="PANTHER" id="PTHR46601">
    <property type="entry name" value="ULP_PROTEASE DOMAIN-CONTAINING PROTEIN"/>
    <property type="match status" value="1"/>
</dbReference>
<feature type="non-terminal residue" evidence="1">
    <location>
        <position position="1"/>
    </location>
</feature>
<protein>
    <submittedName>
        <fullName evidence="1 2">Uncharacterized protein</fullName>
    </submittedName>
</protein>
<dbReference type="AlphaFoldDB" id="R7TWH3"/>
<accession>R7TWH3</accession>
<reference evidence="3" key="1">
    <citation type="submission" date="2012-12" db="EMBL/GenBank/DDBJ databases">
        <authorList>
            <person name="Hellsten U."/>
            <person name="Grimwood J."/>
            <person name="Chapman J.A."/>
            <person name="Shapiro H."/>
            <person name="Aerts A."/>
            <person name="Otillar R.P."/>
            <person name="Terry A.Y."/>
            <person name="Boore J.L."/>
            <person name="Simakov O."/>
            <person name="Marletaz F."/>
            <person name="Cho S.-J."/>
            <person name="Edsinger-Gonzales E."/>
            <person name="Havlak P."/>
            <person name="Kuo D.-H."/>
            <person name="Larsson T."/>
            <person name="Lv J."/>
            <person name="Arendt D."/>
            <person name="Savage R."/>
            <person name="Osoegawa K."/>
            <person name="de Jong P."/>
            <person name="Lindberg D.R."/>
            <person name="Seaver E.C."/>
            <person name="Weisblat D.A."/>
            <person name="Putnam N.H."/>
            <person name="Grigoriev I.V."/>
            <person name="Rokhsar D.S."/>
        </authorList>
    </citation>
    <scope>NUCLEOTIDE SEQUENCE</scope>
    <source>
        <strain evidence="3">I ESC-2004</strain>
    </source>
</reference>
<reference evidence="2" key="3">
    <citation type="submission" date="2015-06" db="UniProtKB">
        <authorList>
            <consortium name="EnsemblMetazoa"/>
        </authorList>
    </citation>
    <scope>IDENTIFICATION</scope>
</reference>
<evidence type="ECO:0000313" key="2">
    <source>
        <dbReference type="EnsemblMetazoa" id="CapteP211327"/>
    </source>
</evidence>
<dbReference type="EMBL" id="AMQN01049351">
    <property type="status" value="NOT_ANNOTATED_CDS"/>
    <property type="molecule type" value="Genomic_DNA"/>
</dbReference>
<feature type="non-terminal residue" evidence="1">
    <location>
        <position position="182"/>
    </location>
</feature>
<dbReference type="OMA" id="CKMSPEN"/>